<keyword evidence="5 7" id="KW-1133">Transmembrane helix</keyword>
<dbReference type="PANTHER" id="PTHR30193">
    <property type="entry name" value="ABC TRANSPORTER PERMEASE PROTEIN"/>
    <property type="match status" value="1"/>
</dbReference>
<dbReference type="RefSeq" id="WP_253753314.1">
    <property type="nucleotide sequence ID" value="NZ_JAMZDZ010000001.1"/>
</dbReference>
<name>A0ABV8LNS3_9ACTN</name>
<dbReference type="PROSITE" id="PS50928">
    <property type="entry name" value="ABC_TM1"/>
    <property type="match status" value="1"/>
</dbReference>
<dbReference type="InterPro" id="IPR000515">
    <property type="entry name" value="MetI-like"/>
</dbReference>
<proteinExistence type="inferred from homology"/>
<feature type="transmembrane region" description="Helical" evidence="7">
    <location>
        <begin position="133"/>
        <end position="153"/>
    </location>
</feature>
<keyword evidence="10" id="KW-1185">Reference proteome</keyword>
<evidence type="ECO:0000256" key="4">
    <source>
        <dbReference type="ARBA" id="ARBA00022692"/>
    </source>
</evidence>
<comment type="subcellular location">
    <subcellularLocation>
        <location evidence="1 7">Cell membrane</location>
        <topology evidence="1 7">Multi-pass membrane protein</topology>
    </subcellularLocation>
</comment>
<dbReference type="CDD" id="cd06261">
    <property type="entry name" value="TM_PBP2"/>
    <property type="match status" value="1"/>
</dbReference>
<gene>
    <name evidence="9" type="ORF">ACFOZ4_17470</name>
</gene>
<dbReference type="InterPro" id="IPR035906">
    <property type="entry name" value="MetI-like_sf"/>
</dbReference>
<evidence type="ECO:0000256" key="3">
    <source>
        <dbReference type="ARBA" id="ARBA00022475"/>
    </source>
</evidence>
<evidence type="ECO:0000256" key="7">
    <source>
        <dbReference type="RuleBase" id="RU363032"/>
    </source>
</evidence>
<organism evidence="9 10">
    <name type="scientific">Hamadaea flava</name>
    <dbReference type="NCBI Taxonomy" id="1742688"/>
    <lineage>
        <taxon>Bacteria</taxon>
        <taxon>Bacillati</taxon>
        <taxon>Actinomycetota</taxon>
        <taxon>Actinomycetes</taxon>
        <taxon>Micromonosporales</taxon>
        <taxon>Micromonosporaceae</taxon>
        <taxon>Hamadaea</taxon>
    </lineage>
</organism>
<evidence type="ECO:0000256" key="1">
    <source>
        <dbReference type="ARBA" id="ARBA00004651"/>
    </source>
</evidence>
<protein>
    <submittedName>
        <fullName evidence="9">Carbohydrate ABC transporter permease</fullName>
    </submittedName>
</protein>
<reference evidence="10" key="1">
    <citation type="journal article" date="2019" name="Int. J. Syst. Evol. Microbiol.">
        <title>The Global Catalogue of Microorganisms (GCM) 10K type strain sequencing project: providing services to taxonomists for standard genome sequencing and annotation.</title>
        <authorList>
            <consortium name="The Broad Institute Genomics Platform"/>
            <consortium name="The Broad Institute Genome Sequencing Center for Infectious Disease"/>
            <person name="Wu L."/>
            <person name="Ma J."/>
        </authorList>
    </citation>
    <scope>NUCLEOTIDE SEQUENCE [LARGE SCALE GENOMIC DNA]</scope>
    <source>
        <strain evidence="10">CGMCC 4.7289</strain>
    </source>
</reference>
<feature type="transmembrane region" description="Helical" evidence="7">
    <location>
        <begin position="183"/>
        <end position="205"/>
    </location>
</feature>
<sequence>MSADLTEVPARSTERSGGAIAAGAARSRRRSAWRADAVAFVLLIPAFVVFGLFSWWPIIRGLLISFQETNLVEPARWVGLDNFHAIFADPLLGKAAGNTLLFVGLALLIGFPAPLILAAIMSTVRRAGGIYRFLAYLPVVIPPVVSVLLWKWFYDPGSGLFNAVFGLVGLGPFPWLQSPDSAMLSLVLESTWAGMGGAVLIYLAAMVGIPAELYEAAESDGAGIWKRIWHVTLPQLRPTIGLLLLMQLISTIQVFTEPYVFTGGGPQDSTVTVLLLIFRYAFQNGAYGQAAALSFLLAIALAVLSAVYLRATRSWSRS</sequence>
<comment type="caution">
    <text evidence="9">The sequence shown here is derived from an EMBL/GenBank/DDBJ whole genome shotgun (WGS) entry which is preliminary data.</text>
</comment>
<keyword evidence="2 7" id="KW-0813">Transport</keyword>
<feature type="domain" description="ABC transmembrane type-1" evidence="8">
    <location>
        <begin position="96"/>
        <end position="308"/>
    </location>
</feature>
<evidence type="ECO:0000256" key="2">
    <source>
        <dbReference type="ARBA" id="ARBA00022448"/>
    </source>
</evidence>
<accession>A0ABV8LNS3</accession>
<comment type="similarity">
    <text evidence="7">Belongs to the binding-protein-dependent transport system permease family.</text>
</comment>
<dbReference type="SUPFAM" id="SSF161098">
    <property type="entry name" value="MetI-like"/>
    <property type="match status" value="1"/>
</dbReference>
<keyword evidence="3" id="KW-1003">Cell membrane</keyword>
<keyword evidence="6 7" id="KW-0472">Membrane</keyword>
<dbReference type="PANTHER" id="PTHR30193:SF41">
    <property type="entry name" value="DIACETYLCHITOBIOSE UPTAKE SYSTEM PERMEASE PROTEIN NGCF"/>
    <property type="match status" value="1"/>
</dbReference>
<feature type="transmembrane region" description="Helical" evidence="7">
    <location>
        <begin position="100"/>
        <end position="121"/>
    </location>
</feature>
<keyword evidence="4 7" id="KW-0812">Transmembrane</keyword>
<evidence type="ECO:0000313" key="9">
    <source>
        <dbReference type="EMBL" id="MFC4132400.1"/>
    </source>
</evidence>
<dbReference type="Gene3D" id="1.10.3720.10">
    <property type="entry name" value="MetI-like"/>
    <property type="match status" value="1"/>
</dbReference>
<dbReference type="Proteomes" id="UP001595816">
    <property type="component" value="Unassembled WGS sequence"/>
</dbReference>
<dbReference type="InterPro" id="IPR051393">
    <property type="entry name" value="ABC_transporter_permease"/>
</dbReference>
<dbReference type="Pfam" id="PF00528">
    <property type="entry name" value="BPD_transp_1"/>
    <property type="match status" value="1"/>
</dbReference>
<evidence type="ECO:0000256" key="5">
    <source>
        <dbReference type="ARBA" id="ARBA00022989"/>
    </source>
</evidence>
<feature type="transmembrane region" description="Helical" evidence="7">
    <location>
        <begin position="37"/>
        <end position="58"/>
    </location>
</feature>
<evidence type="ECO:0000259" key="8">
    <source>
        <dbReference type="PROSITE" id="PS50928"/>
    </source>
</evidence>
<evidence type="ECO:0000256" key="6">
    <source>
        <dbReference type="ARBA" id="ARBA00023136"/>
    </source>
</evidence>
<dbReference type="EMBL" id="JBHSAY010000009">
    <property type="protein sequence ID" value="MFC4132400.1"/>
    <property type="molecule type" value="Genomic_DNA"/>
</dbReference>
<evidence type="ECO:0000313" key="10">
    <source>
        <dbReference type="Proteomes" id="UP001595816"/>
    </source>
</evidence>
<feature type="transmembrane region" description="Helical" evidence="7">
    <location>
        <begin position="286"/>
        <end position="309"/>
    </location>
</feature>